<sequence length="329" mass="37611">MKYEWLYSTPEAEGMDSKVLDEIDAYIQYKQYRLVNSILVVKNGNIVFEKYYNQFDEHSRNSIKSIWKSILAIVTGICLDKGILQSLDEPIAAYLPEFAQHLHPYHKLITVRHLLTMSSGLYWNGGVHYHCPMILQMKRTRDWTSYMADIAMSSVPGMNYQYKEWDVMLLSAVIGFASGGTAYDIAKAYLYDPLDIESGVWPQSPNGFSYTIMEGEEESDLSARDLAKIGLMFLQEGRFGGEQIISSQFVRQALTPACTEAYISPSSTHSSYGFLWWLEQEGYGCRGYGGQEMYIIPEHQYISIIQATPTPRSKMYGDLRSEFLRKAIL</sequence>
<dbReference type="GO" id="GO:0016787">
    <property type="term" value="F:hydrolase activity"/>
    <property type="evidence" value="ECO:0007669"/>
    <property type="project" value="UniProtKB-KW"/>
</dbReference>
<keyword evidence="3" id="KW-1185">Reference proteome</keyword>
<dbReference type="InterPro" id="IPR050789">
    <property type="entry name" value="Diverse_Enzym_Activities"/>
</dbReference>
<dbReference type="SUPFAM" id="SSF56601">
    <property type="entry name" value="beta-lactamase/transpeptidase-like"/>
    <property type="match status" value="1"/>
</dbReference>
<reference evidence="2 3" key="1">
    <citation type="submission" date="2017-01" db="EMBL/GenBank/DDBJ databases">
        <title>Genome analysis of Paenibacillus selenitrireducens ES3-24.</title>
        <authorList>
            <person name="Xu D."/>
            <person name="Yao R."/>
            <person name="Zheng S."/>
        </authorList>
    </citation>
    <scope>NUCLEOTIDE SEQUENCE [LARGE SCALE GENOMIC DNA]</scope>
    <source>
        <strain evidence="2 3">ES3-24</strain>
    </source>
</reference>
<name>A0A1T2X5T4_9BACL</name>
<dbReference type="Gene3D" id="3.40.710.10">
    <property type="entry name" value="DD-peptidase/beta-lactamase superfamily"/>
    <property type="match status" value="1"/>
</dbReference>
<organism evidence="2 3">
    <name type="scientific">Paenibacillus selenitireducens</name>
    <dbReference type="NCBI Taxonomy" id="1324314"/>
    <lineage>
        <taxon>Bacteria</taxon>
        <taxon>Bacillati</taxon>
        <taxon>Bacillota</taxon>
        <taxon>Bacilli</taxon>
        <taxon>Bacillales</taxon>
        <taxon>Paenibacillaceae</taxon>
        <taxon>Paenibacillus</taxon>
    </lineage>
</organism>
<dbReference type="PANTHER" id="PTHR43283">
    <property type="entry name" value="BETA-LACTAMASE-RELATED"/>
    <property type="match status" value="1"/>
</dbReference>
<dbReference type="InterPro" id="IPR012338">
    <property type="entry name" value="Beta-lactam/transpept-like"/>
</dbReference>
<dbReference type="Proteomes" id="UP000190188">
    <property type="component" value="Unassembled WGS sequence"/>
</dbReference>
<gene>
    <name evidence="2" type="ORF">BVG16_21875</name>
</gene>
<protein>
    <submittedName>
        <fullName evidence="2">Serine hydrolase</fullName>
    </submittedName>
</protein>
<dbReference type="PANTHER" id="PTHR43283:SF7">
    <property type="entry name" value="BETA-LACTAMASE-RELATED DOMAIN-CONTAINING PROTEIN"/>
    <property type="match status" value="1"/>
</dbReference>
<dbReference type="OrthoDB" id="9773047at2"/>
<evidence type="ECO:0000313" key="2">
    <source>
        <dbReference type="EMBL" id="OPA75249.1"/>
    </source>
</evidence>
<dbReference type="AlphaFoldDB" id="A0A1T2X5T4"/>
<feature type="domain" description="Beta-lactamase-related" evidence="1">
    <location>
        <begin position="37"/>
        <end position="306"/>
    </location>
</feature>
<dbReference type="Pfam" id="PF00144">
    <property type="entry name" value="Beta-lactamase"/>
    <property type="match status" value="1"/>
</dbReference>
<comment type="caution">
    <text evidence="2">The sequence shown here is derived from an EMBL/GenBank/DDBJ whole genome shotgun (WGS) entry which is preliminary data.</text>
</comment>
<dbReference type="STRING" id="1324314.BVG16_21875"/>
<dbReference type="EMBL" id="MSZX01000009">
    <property type="protein sequence ID" value="OPA75249.1"/>
    <property type="molecule type" value="Genomic_DNA"/>
</dbReference>
<evidence type="ECO:0000313" key="3">
    <source>
        <dbReference type="Proteomes" id="UP000190188"/>
    </source>
</evidence>
<keyword evidence="2" id="KW-0378">Hydrolase</keyword>
<dbReference type="RefSeq" id="WP_078501322.1">
    <property type="nucleotide sequence ID" value="NZ_MSZX01000009.1"/>
</dbReference>
<proteinExistence type="predicted"/>
<dbReference type="InterPro" id="IPR001466">
    <property type="entry name" value="Beta-lactam-related"/>
</dbReference>
<accession>A0A1T2X5T4</accession>
<evidence type="ECO:0000259" key="1">
    <source>
        <dbReference type="Pfam" id="PF00144"/>
    </source>
</evidence>